<feature type="domain" description="HTH crp-type" evidence="5">
    <location>
        <begin position="150"/>
        <end position="219"/>
    </location>
</feature>
<comment type="caution">
    <text evidence="6">The sequence shown here is derived from an EMBL/GenBank/DDBJ whole genome shotgun (WGS) entry which is preliminary data.</text>
</comment>
<keyword evidence="3" id="KW-0804">Transcription</keyword>
<dbReference type="GO" id="GO:0006355">
    <property type="term" value="P:regulation of DNA-templated transcription"/>
    <property type="evidence" value="ECO:0007669"/>
    <property type="project" value="InterPro"/>
</dbReference>
<dbReference type="SMART" id="SM00419">
    <property type="entry name" value="HTH_CRP"/>
    <property type="match status" value="1"/>
</dbReference>
<dbReference type="AlphaFoldDB" id="A0A096BE22"/>
<organism evidence="6 7">
    <name type="scientific">Flavonifractor plautii 1_3_50AFAA</name>
    <dbReference type="NCBI Taxonomy" id="742738"/>
    <lineage>
        <taxon>Bacteria</taxon>
        <taxon>Bacillati</taxon>
        <taxon>Bacillota</taxon>
        <taxon>Clostridia</taxon>
        <taxon>Eubacteriales</taxon>
        <taxon>Oscillospiraceae</taxon>
        <taxon>Flavonifractor</taxon>
    </lineage>
</organism>
<dbReference type="GO" id="GO:0003677">
    <property type="term" value="F:DNA binding"/>
    <property type="evidence" value="ECO:0007669"/>
    <property type="project" value="UniProtKB-KW"/>
</dbReference>
<gene>
    <name evidence="6" type="ORF">HMPREF9460_00359</name>
</gene>
<dbReference type="InterPro" id="IPR014710">
    <property type="entry name" value="RmlC-like_jellyroll"/>
</dbReference>
<dbReference type="Gene3D" id="2.60.120.10">
    <property type="entry name" value="Jelly Rolls"/>
    <property type="match status" value="1"/>
</dbReference>
<evidence type="ECO:0000313" key="7">
    <source>
        <dbReference type="Proteomes" id="UP000029585"/>
    </source>
</evidence>
<dbReference type="SUPFAM" id="SSF46785">
    <property type="entry name" value="Winged helix' DNA-binding domain"/>
    <property type="match status" value="1"/>
</dbReference>
<sequence>MTIRELLAEESPTLRRRLASLFSGLPDETPASPLSCAAGEVVVRQDAPCRCVYVLVEGRADASGLQPGGPSHTYSEFGPLTLFGEYEALCGANCFLAEVRARTACRFWVLAREDYFSWFFSGRDTTLSRVREVVRSLWEQARRERGYLSLDSDSRLLSFLVSWYEANAGGGTACIPMTRPAIGDETGVCSRTVNRGVRALRERGFLDIQSGKIQLSHPQYLRLRAELERRLADGRAIH</sequence>
<dbReference type="HOGENOM" id="CLU_075053_4_3_9"/>
<dbReference type="Pfam" id="PF00027">
    <property type="entry name" value="cNMP_binding"/>
    <property type="match status" value="1"/>
</dbReference>
<dbReference type="RefSeq" id="WP_009257357.1">
    <property type="nucleotide sequence ID" value="NZ_KN174161.1"/>
</dbReference>
<protein>
    <recommendedName>
        <fullName evidence="8">Cyclic nucleotide-binding domain-containing protein</fullName>
    </recommendedName>
</protein>
<evidence type="ECO:0000259" key="4">
    <source>
        <dbReference type="PROSITE" id="PS50042"/>
    </source>
</evidence>
<dbReference type="Pfam" id="PF13545">
    <property type="entry name" value="HTH_Crp_2"/>
    <property type="match status" value="1"/>
</dbReference>
<feature type="domain" description="Cyclic nucleotide-binding" evidence="4">
    <location>
        <begin position="38"/>
        <end position="115"/>
    </location>
</feature>
<dbReference type="Gene3D" id="1.10.10.10">
    <property type="entry name" value="Winged helix-like DNA-binding domain superfamily/Winged helix DNA-binding domain"/>
    <property type="match status" value="1"/>
</dbReference>
<evidence type="ECO:0000256" key="2">
    <source>
        <dbReference type="ARBA" id="ARBA00023125"/>
    </source>
</evidence>
<dbReference type="CDD" id="cd00038">
    <property type="entry name" value="CAP_ED"/>
    <property type="match status" value="1"/>
</dbReference>
<evidence type="ECO:0000256" key="3">
    <source>
        <dbReference type="ARBA" id="ARBA00023163"/>
    </source>
</evidence>
<dbReference type="PATRIC" id="fig|742738.3.peg.378"/>
<dbReference type="EMBL" id="ADLO01000010">
    <property type="protein sequence ID" value="KGF57261.1"/>
    <property type="molecule type" value="Genomic_DNA"/>
</dbReference>
<dbReference type="InterPro" id="IPR012318">
    <property type="entry name" value="HTH_CRP"/>
</dbReference>
<proteinExistence type="predicted"/>
<dbReference type="PROSITE" id="PS51063">
    <property type="entry name" value="HTH_CRP_2"/>
    <property type="match status" value="1"/>
</dbReference>
<dbReference type="InterPro" id="IPR036388">
    <property type="entry name" value="WH-like_DNA-bd_sf"/>
</dbReference>
<name>A0A096BE22_FLAPL</name>
<dbReference type="InterPro" id="IPR000595">
    <property type="entry name" value="cNMP-bd_dom"/>
</dbReference>
<evidence type="ECO:0000256" key="1">
    <source>
        <dbReference type="ARBA" id="ARBA00023015"/>
    </source>
</evidence>
<dbReference type="InterPro" id="IPR018490">
    <property type="entry name" value="cNMP-bd_dom_sf"/>
</dbReference>
<dbReference type="PROSITE" id="PS50042">
    <property type="entry name" value="CNMP_BINDING_3"/>
    <property type="match status" value="1"/>
</dbReference>
<evidence type="ECO:0008006" key="8">
    <source>
        <dbReference type="Google" id="ProtNLM"/>
    </source>
</evidence>
<evidence type="ECO:0000313" key="6">
    <source>
        <dbReference type="EMBL" id="KGF57261.1"/>
    </source>
</evidence>
<dbReference type="eggNOG" id="COG0664">
    <property type="taxonomic scope" value="Bacteria"/>
</dbReference>
<dbReference type="InterPro" id="IPR036390">
    <property type="entry name" value="WH_DNA-bd_sf"/>
</dbReference>
<keyword evidence="2" id="KW-0238">DNA-binding</keyword>
<evidence type="ECO:0000259" key="5">
    <source>
        <dbReference type="PROSITE" id="PS51063"/>
    </source>
</evidence>
<reference evidence="6 7" key="1">
    <citation type="submission" date="2011-08" db="EMBL/GenBank/DDBJ databases">
        <title>The Genome Sequence of Clostridium orbiscindens 1_3_50AFAA.</title>
        <authorList>
            <consortium name="The Broad Institute Genome Sequencing Platform"/>
            <person name="Earl A."/>
            <person name="Ward D."/>
            <person name="Feldgarden M."/>
            <person name="Gevers D."/>
            <person name="Daigneault M."/>
            <person name="Strauss J."/>
            <person name="Allen-Vercoe E."/>
            <person name="Young S.K."/>
            <person name="Zeng Q."/>
            <person name="Gargeya S."/>
            <person name="Fitzgerald M."/>
            <person name="Haas B."/>
            <person name="Abouelleil A."/>
            <person name="Alvarado L."/>
            <person name="Arachchi H.M."/>
            <person name="Berlin A."/>
            <person name="Brown A."/>
            <person name="Chapman S.B."/>
            <person name="Chen Z."/>
            <person name="Dunbar C."/>
            <person name="Freedman E."/>
            <person name="Gearin G."/>
            <person name="Gellesch M."/>
            <person name="Goldberg J."/>
            <person name="Griggs A."/>
            <person name="Gujja S."/>
            <person name="Heiman D."/>
            <person name="Howarth C."/>
            <person name="Larson L."/>
            <person name="Lui A."/>
            <person name="MacDonald P.J.P."/>
            <person name="Montmayeur A."/>
            <person name="Murphy C."/>
            <person name="Neiman D."/>
            <person name="Pearson M."/>
            <person name="Priest M."/>
            <person name="Roberts A."/>
            <person name="Saif S."/>
            <person name="Shea T."/>
            <person name="Shenoy N."/>
            <person name="Sisk P."/>
            <person name="Stolte C."/>
            <person name="Sykes S."/>
            <person name="Wortman J."/>
            <person name="Nusbaum C."/>
            <person name="Birren B."/>
        </authorList>
    </citation>
    <scope>NUCLEOTIDE SEQUENCE [LARGE SCALE GENOMIC DNA]</scope>
    <source>
        <strain evidence="6 7">1_3_50AFAA</strain>
    </source>
</reference>
<accession>A0A096BE22</accession>
<keyword evidence="7" id="KW-1185">Reference proteome</keyword>
<dbReference type="SUPFAM" id="SSF51206">
    <property type="entry name" value="cAMP-binding domain-like"/>
    <property type="match status" value="1"/>
</dbReference>
<keyword evidence="1" id="KW-0805">Transcription regulation</keyword>
<dbReference type="Proteomes" id="UP000029585">
    <property type="component" value="Unassembled WGS sequence"/>
</dbReference>